<dbReference type="CDD" id="cd00158">
    <property type="entry name" value="RHOD"/>
    <property type="match status" value="1"/>
</dbReference>
<keyword evidence="4" id="KW-1185">Reference proteome</keyword>
<dbReference type="PROSITE" id="PS50206">
    <property type="entry name" value="RHODANESE_3"/>
    <property type="match status" value="1"/>
</dbReference>
<dbReference type="SMART" id="SM00450">
    <property type="entry name" value="RHOD"/>
    <property type="match status" value="1"/>
</dbReference>
<feature type="transmembrane region" description="Helical" evidence="1">
    <location>
        <begin position="6"/>
        <end position="24"/>
    </location>
</feature>
<comment type="caution">
    <text evidence="3">The sequence shown here is derived from an EMBL/GenBank/DDBJ whole genome shotgun (WGS) entry which is preliminary data.</text>
</comment>
<keyword evidence="1" id="KW-0812">Transmembrane</keyword>
<gene>
    <name evidence="3" type="ORF">MKY91_13200</name>
</gene>
<proteinExistence type="predicted"/>
<protein>
    <submittedName>
        <fullName evidence="3">Rhodanese-like domain-containing protein</fullName>
    </submittedName>
</protein>
<name>A0ABU9VML7_9BACI</name>
<dbReference type="RefSeq" id="WP_343130874.1">
    <property type="nucleotide sequence ID" value="NZ_JBCITK010000001.1"/>
</dbReference>
<dbReference type="Gene3D" id="3.40.250.10">
    <property type="entry name" value="Rhodanese-like domain"/>
    <property type="match status" value="1"/>
</dbReference>
<dbReference type="EMBL" id="JBCITK010000001">
    <property type="protein sequence ID" value="MEN0644111.1"/>
    <property type="molecule type" value="Genomic_DNA"/>
</dbReference>
<dbReference type="Pfam" id="PF00581">
    <property type="entry name" value="Rhodanese"/>
    <property type="match status" value="1"/>
</dbReference>
<dbReference type="InterPro" id="IPR036873">
    <property type="entry name" value="Rhodanese-like_dom_sf"/>
</dbReference>
<accession>A0ABU9VML7</accession>
<evidence type="ECO:0000256" key="1">
    <source>
        <dbReference type="SAM" id="Phobius"/>
    </source>
</evidence>
<dbReference type="InterPro" id="IPR001763">
    <property type="entry name" value="Rhodanese-like_dom"/>
</dbReference>
<feature type="domain" description="Rhodanese" evidence="2">
    <location>
        <begin position="40"/>
        <end position="125"/>
    </location>
</feature>
<dbReference type="InterPro" id="IPR050229">
    <property type="entry name" value="GlpE_sulfurtransferase"/>
</dbReference>
<evidence type="ECO:0000259" key="2">
    <source>
        <dbReference type="PROSITE" id="PS50206"/>
    </source>
</evidence>
<organism evidence="3 4">
    <name type="scientific">Alkalicoccobacillus gibsonii</name>
    <dbReference type="NCBI Taxonomy" id="79881"/>
    <lineage>
        <taxon>Bacteria</taxon>
        <taxon>Bacillati</taxon>
        <taxon>Bacillota</taxon>
        <taxon>Bacilli</taxon>
        <taxon>Bacillales</taxon>
        <taxon>Bacillaceae</taxon>
        <taxon>Alkalicoccobacillus</taxon>
    </lineage>
</organism>
<dbReference type="PANTHER" id="PTHR43031">
    <property type="entry name" value="FAD-DEPENDENT OXIDOREDUCTASE"/>
    <property type="match status" value="1"/>
</dbReference>
<evidence type="ECO:0000313" key="4">
    <source>
        <dbReference type="Proteomes" id="UP001418796"/>
    </source>
</evidence>
<sequence>MDLQIVLIIILAALIVFLVVRRFYTPKYIKNLTQEEFIKGYRKAQLVDVREPREYDGGHILGARNIPMSQIRQRINEFRTDQPIYIYCQSGARSRQAASIIRKKRGNTEIYQLKDGFRKWTGKIKKK</sequence>
<keyword evidence="1" id="KW-1133">Transmembrane helix</keyword>
<dbReference type="PANTHER" id="PTHR43031:SF18">
    <property type="entry name" value="RHODANESE-RELATED SULFURTRANSFERASES"/>
    <property type="match status" value="1"/>
</dbReference>
<reference evidence="3 4" key="1">
    <citation type="submission" date="2024-03" db="EMBL/GenBank/DDBJ databases">
        <title>Bacilli Hybrid Assemblies.</title>
        <authorList>
            <person name="Kovac J."/>
        </authorList>
    </citation>
    <scope>NUCLEOTIDE SEQUENCE [LARGE SCALE GENOMIC DNA]</scope>
    <source>
        <strain evidence="3 4">FSL R7-0666</strain>
    </source>
</reference>
<dbReference type="Proteomes" id="UP001418796">
    <property type="component" value="Unassembled WGS sequence"/>
</dbReference>
<keyword evidence="1" id="KW-0472">Membrane</keyword>
<dbReference type="SUPFAM" id="SSF52821">
    <property type="entry name" value="Rhodanese/Cell cycle control phosphatase"/>
    <property type="match status" value="1"/>
</dbReference>
<evidence type="ECO:0000313" key="3">
    <source>
        <dbReference type="EMBL" id="MEN0644111.1"/>
    </source>
</evidence>